<name>A0ABD4ZXN5_ENTGA</name>
<proteinExistence type="predicted"/>
<protein>
    <submittedName>
        <fullName evidence="2">Uncharacterized protein</fullName>
    </submittedName>
</protein>
<dbReference type="RefSeq" id="WP_103301227.1">
    <property type="nucleotide sequence ID" value="NZ_CP078506.1"/>
</dbReference>
<gene>
    <name evidence="2" type="ORF">QRX88_16990</name>
</gene>
<feature type="region of interest" description="Disordered" evidence="1">
    <location>
        <begin position="132"/>
        <end position="156"/>
    </location>
</feature>
<accession>A0ABD4ZXN5</accession>
<reference evidence="2 3" key="1">
    <citation type="submission" date="2023-06" db="EMBL/GenBank/DDBJ databases">
        <title>Acute promotion of culturable opportunistic pathogens and persistent increase of antibiotic resistance following antibiotic exposure in mouse gut microbiota.</title>
        <authorList>
            <person name="Li L."/>
            <person name="Wang B."/>
            <person name="Sun Y."/>
            <person name="Wang M."/>
            <person name="Xu H."/>
        </authorList>
    </citation>
    <scope>NUCLEOTIDE SEQUENCE [LARGE SCALE GENOMIC DNA]</scope>
    <source>
        <strain evidence="2 3">CRI2_2</strain>
    </source>
</reference>
<dbReference type="AlphaFoldDB" id="A0ABD4ZXN5"/>
<comment type="caution">
    <text evidence="2">The sequence shown here is derived from an EMBL/GenBank/DDBJ whole genome shotgun (WGS) entry which is preliminary data.</text>
</comment>
<feature type="compositionally biased region" description="Polar residues" evidence="1">
    <location>
        <begin position="147"/>
        <end position="156"/>
    </location>
</feature>
<evidence type="ECO:0000313" key="3">
    <source>
        <dbReference type="Proteomes" id="UP001241571"/>
    </source>
</evidence>
<dbReference type="Proteomes" id="UP001241571">
    <property type="component" value="Unassembled WGS sequence"/>
</dbReference>
<evidence type="ECO:0000313" key="2">
    <source>
        <dbReference type="EMBL" id="MDL4937401.1"/>
    </source>
</evidence>
<organism evidence="2 3">
    <name type="scientific">Enterococcus gallinarum</name>
    <dbReference type="NCBI Taxonomy" id="1353"/>
    <lineage>
        <taxon>Bacteria</taxon>
        <taxon>Bacillati</taxon>
        <taxon>Bacillota</taxon>
        <taxon>Bacilli</taxon>
        <taxon>Lactobacillales</taxon>
        <taxon>Enterococcaceae</taxon>
        <taxon>Enterococcus</taxon>
    </lineage>
</organism>
<dbReference type="EMBL" id="JASUBT010000017">
    <property type="protein sequence ID" value="MDL4937401.1"/>
    <property type="molecule type" value="Genomic_DNA"/>
</dbReference>
<sequence length="156" mass="17947">MNDNKKLARLETYISQEAKDKLHQMRDPGTRSYGAVIEKILYQLETADANKLLGEILSEEIVDRVIKELKEPIDILRRRTGYSDRQTKVITEMLNHMINTLQIDRIEEQVVLTNKAKTNTLSAAEKRIKEQLDHFAQQAATKREQRQAPTSGAESK</sequence>
<evidence type="ECO:0000256" key="1">
    <source>
        <dbReference type="SAM" id="MobiDB-lite"/>
    </source>
</evidence>